<dbReference type="PANTHER" id="PTHR39175">
    <property type="entry name" value="FAMILY PROTEIN, PUTATIVE (AFU_ORTHOLOGUE AFUA_3G15060)-RELATED"/>
    <property type="match status" value="1"/>
</dbReference>
<dbReference type="RefSeq" id="WP_089522629.1">
    <property type="nucleotide sequence ID" value="NZ_NMUQ01000001.1"/>
</dbReference>
<accession>A0A229NZV2</accession>
<organism evidence="2 3">
    <name type="scientific">Paenibacillus herberti</name>
    <dbReference type="NCBI Taxonomy" id="1619309"/>
    <lineage>
        <taxon>Bacteria</taxon>
        <taxon>Bacillati</taxon>
        <taxon>Bacillota</taxon>
        <taxon>Bacilli</taxon>
        <taxon>Bacillales</taxon>
        <taxon>Paenibacillaceae</taxon>
        <taxon>Paenibacillus</taxon>
    </lineage>
</organism>
<dbReference type="SUPFAM" id="SSF54593">
    <property type="entry name" value="Glyoxalase/Bleomycin resistance protein/Dihydroxybiphenyl dioxygenase"/>
    <property type="match status" value="1"/>
</dbReference>
<dbReference type="InterPro" id="IPR029068">
    <property type="entry name" value="Glyas_Bleomycin-R_OHBP_Dase"/>
</dbReference>
<reference evidence="2 3" key="1">
    <citation type="submission" date="2017-07" db="EMBL/GenBank/DDBJ databases">
        <title>Paenibacillus herberti R33 genome sequencing and assembly.</title>
        <authorList>
            <person name="Su W."/>
        </authorList>
    </citation>
    <scope>NUCLEOTIDE SEQUENCE [LARGE SCALE GENOMIC DNA]</scope>
    <source>
        <strain evidence="2 3">R33</strain>
    </source>
</reference>
<dbReference type="PROSITE" id="PS51819">
    <property type="entry name" value="VOC"/>
    <property type="match status" value="1"/>
</dbReference>
<dbReference type="Proteomes" id="UP000215145">
    <property type="component" value="Unassembled WGS sequence"/>
</dbReference>
<protein>
    <submittedName>
        <fullName evidence="2">Glyoxalase</fullName>
    </submittedName>
</protein>
<gene>
    <name evidence="2" type="ORF">CGZ75_02000</name>
</gene>
<evidence type="ECO:0000313" key="3">
    <source>
        <dbReference type="Proteomes" id="UP000215145"/>
    </source>
</evidence>
<dbReference type="Gene3D" id="3.10.180.10">
    <property type="entry name" value="2,3-Dihydroxybiphenyl 1,2-Dioxygenase, domain 1"/>
    <property type="match status" value="1"/>
</dbReference>
<feature type="domain" description="VOC" evidence="1">
    <location>
        <begin position="7"/>
        <end position="123"/>
    </location>
</feature>
<name>A0A229NZV2_9BACL</name>
<dbReference type="InterPro" id="IPR037523">
    <property type="entry name" value="VOC_core"/>
</dbReference>
<sequence length="125" mass="14343">MSYHFYGLDHVQLAAPQGCEAEARIFFNGLLGWTEIPKPDALQKRGGVWFQCGTHQVHVGVQKDFVPATKAHPAFHVQHLDELRDHLLQNDTGVIDDEARTDEGVKRFYLNDPFGNRLEFLEWLE</sequence>
<comment type="caution">
    <text evidence="2">The sequence shown here is derived from an EMBL/GenBank/DDBJ whole genome shotgun (WGS) entry which is preliminary data.</text>
</comment>
<evidence type="ECO:0000313" key="2">
    <source>
        <dbReference type="EMBL" id="OXM15533.1"/>
    </source>
</evidence>
<evidence type="ECO:0000259" key="1">
    <source>
        <dbReference type="PROSITE" id="PS51819"/>
    </source>
</evidence>
<proteinExistence type="predicted"/>
<dbReference type="AlphaFoldDB" id="A0A229NZV2"/>
<dbReference type="PANTHER" id="PTHR39175:SF1">
    <property type="entry name" value="FAMILY PROTEIN, PUTATIVE (AFU_ORTHOLOGUE AFUA_3G15060)-RELATED"/>
    <property type="match status" value="1"/>
</dbReference>
<dbReference type="OrthoDB" id="9813630at2"/>
<keyword evidence="3" id="KW-1185">Reference proteome</keyword>
<dbReference type="EMBL" id="NMUQ01000001">
    <property type="protein sequence ID" value="OXM15533.1"/>
    <property type="molecule type" value="Genomic_DNA"/>
</dbReference>